<evidence type="ECO:0000256" key="7">
    <source>
        <dbReference type="ARBA" id="ARBA00022490"/>
    </source>
</evidence>
<dbReference type="Proteomes" id="UP000803884">
    <property type="component" value="Unassembled WGS sequence"/>
</dbReference>
<gene>
    <name evidence="14" type="ORF">WHR41_03121</name>
</gene>
<evidence type="ECO:0000259" key="13">
    <source>
        <dbReference type="PROSITE" id="PS51074"/>
    </source>
</evidence>
<accession>A0AB34KXD5</accession>
<dbReference type="GO" id="GO:0017183">
    <property type="term" value="P:protein histidyl modification to diphthamide"/>
    <property type="evidence" value="ECO:0007669"/>
    <property type="project" value="InterPro"/>
</dbReference>
<proteinExistence type="inferred from homology"/>
<comment type="function">
    <text evidence="1">Required for the first step of diphthamide biosynthesis, the transfer of 3-amino-3-carboxypropyl from S-adenosyl-L-methionine to a histidine residue. Diphthamide is a post-translational modification of histidine which occurs in elongation factor 2.</text>
</comment>
<evidence type="ECO:0000256" key="2">
    <source>
        <dbReference type="ARBA" id="ARBA00004123"/>
    </source>
</evidence>
<dbReference type="InterPro" id="IPR001623">
    <property type="entry name" value="DnaJ_domain"/>
</dbReference>
<keyword evidence="15" id="KW-1185">Reference proteome</keyword>
<dbReference type="Pfam" id="PF00226">
    <property type="entry name" value="DnaJ"/>
    <property type="match status" value="1"/>
</dbReference>
<dbReference type="EMBL" id="JAAQHG020000007">
    <property type="protein sequence ID" value="KAL1588457.1"/>
    <property type="molecule type" value="Genomic_DNA"/>
</dbReference>
<dbReference type="PANTHER" id="PTHR21454">
    <property type="entry name" value="DPH3 HOMOLOG-RELATED"/>
    <property type="match status" value="1"/>
</dbReference>
<organism evidence="14 15">
    <name type="scientific">Cladosporium halotolerans</name>
    <dbReference type="NCBI Taxonomy" id="1052096"/>
    <lineage>
        <taxon>Eukaryota</taxon>
        <taxon>Fungi</taxon>
        <taxon>Dikarya</taxon>
        <taxon>Ascomycota</taxon>
        <taxon>Pezizomycotina</taxon>
        <taxon>Dothideomycetes</taxon>
        <taxon>Dothideomycetidae</taxon>
        <taxon>Cladosporiales</taxon>
        <taxon>Cladosporiaceae</taxon>
        <taxon>Cladosporium</taxon>
    </lineage>
</organism>
<evidence type="ECO:0000256" key="9">
    <source>
        <dbReference type="ARBA" id="ARBA00022833"/>
    </source>
</evidence>
<evidence type="ECO:0000256" key="10">
    <source>
        <dbReference type="ARBA" id="ARBA00023004"/>
    </source>
</evidence>
<dbReference type="SUPFAM" id="SSF46565">
    <property type="entry name" value="Chaperone J-domain"/>
    <property type="match status" value="1"/>
</dbReference>
<dbReference type="Gene3D" id="1.10.287.110">
    <property type="entry name" value="DnaJ domain"/>
    <property type="match status" value="1"/>
</dbReference>
<dbReference type="GO" id="GO:0005634">
    <property type="term" value="C:nucleus"/>
    <property type="evidence" value="ECO:0007669"/>
    <property type="project" value="UniProtKB-SubCell"/>
</dbReference>
<evidence type="ECO:0000313" key="14">
    <source>
        <dbReference type="EMBL" id="KAL1588457.1"/>
    </source>
</evidence>
<dbReference type="RefSeq" id="XP_069231562.1">
    <property type="nucleotide sequence ID" value="XM_069371727.1"/>
</dbReference>
<keyword evidence="11" id="KW-0539">Nucleus</keyword>
<dbReference type="InterPro" id="IPR036671">
    <property type="entry name" value="DPH_MB_sf"/>
</dbReference>
<evidence type="ECO:0000259" key="12">
    <source>
        <dbReference type="PROSITE" id="PS50076"/>
    </source>
</evidence>
<dbReference type="SMART" id="SM00271">
    <property type="entry name" value="DnaJ"/>
    <property type="match status" value="1"/>
</dbReference>
<dbReference type="PANTHER" id="PTHR21454:SF46">
    <property type="entry name" value="DIPHTHAMIDE BIOSYNTHESIS PROTEIN 4"/>
    <property type="match status" value="1"/>
</dbReference>
<dbReference type="InterPro" id="IPR036869">
    <property type="entry name" value="J_dom_sf"/>
</dbReference>
<dbReference type="GO" id="GO:0005737">
    <property type="term" value="C:cytoplasm"/>
    <property type="evidence" value="ECO:0007669"/>
    <property type="project" value="UniProtKB-SubCell"/>
</dbReference>
<feature type="domain" description="DPH-type MB" evidence="13">
    <location>
        <begin position="99"/>
        <end position="161"/>
    </location>
</feature>
<comment type="similarity">
    <text evidence="5">Belongs to the DPH4 family.</text>
</comment>
<dbReference type="InterPro" id="IPR007872">
    <property type="entry name" value="DPH_MB_dom"/>
</dbReference>
<keyword evidence="10" id="KW-0408">Iron</keyword>
<dbReference type="InterPro" id="IPR044248">
    <property type="entry name" value="DPH3/4-like"/>
</dbReference>
<keyword evidence="8" id="KW-0479">Metal-binding</keyword>
<reference evidence="14 15" key="1">
    <citation type="journal article" date="2020" name="Microbiol. Resour. Announc.">
        <title>Draft Genome Sequence of a Cladosporium Species Isolated from the Mesophotic Ascidian Didemnum maculosum.</title>
        <authorList>
            <person name="Gioti A."/>
            <person name="Siaperas R."/>
            <person name="Nikolaivits E."/>
            <person name="Le Goff G."/>
            <person name="Ouazzani J."/>
            <person name="Kotoulas G."/>
            <person name="Topakas E."/>
        </authorList>
    </citation>
    <scope>NUCLEOTIDE SEQUENCE [LARGE SCALE GENOMIC DNA]</scope>
    <source>
        <strain evidence="14 15">TM138-S3</strain>
    </source>
</reference>
<evidence type="ECO:0000256" key="6">
    <source>
        <dbReference type="ARBA" id="ARBA00021797"/>
    </source>
</evidence>
<evidence type="ECO:0000256" key="5">
    <source>
        <dbReference type="ARBA" id="ARBA00006169"/>
    </source>
</evidence>
<dbReference type="Gene3D" id="3.10.660.10">
    <property type="entry name" value="DPH Zinc finger"/>
    <property type="match status" value="1"/>
</dbReference>
<name>A0AB34KXD5_9PEZI</name>
<evidence type="ECO:0000256" key="8">
    <source>
        <dbReference type="ARBA" id="ARBA00022723"/>
    </source>
</evidence>
<evidence type="ECO:0000256" key="4">
    <source>
        <dbReference type="ARBA" id="ARBA00005156"/>
    </source>
</evidence>
<dbReference type="GeneID" id="96004565"/>
<dbReference type="GO" id="GO:0046872">
    <property type="term" value="F:metal ion binding"/>
    <property type="evidence" value="ECO:0007669"/>
    <property type="project" value="UniProtKB-KW"/>
</dbReference>
<dbReference type="CDD" id="cd06257">
    <property type="entry name" value="DnaJ"/>
    <property type="match status" value="1"/>
</dbReference>
<evidence type="ECO:0000313" key="15">
    <source>
        <dbReference type="Proteomes" id="UP000803884"/>
    </source>
</evidence>
<keyword evidence="7" id="KW-0963">Cytoplasm</keyword>
<dbReference type="PROSITE" id="PS51074">
    <property type="entry name" value="DPH_MB"/>
    <property type="match status" value="1"/>
</dbReference>
<comment type="caution">
    <text evidence="14">The sequence shown here is derived from an EMBL/GenBank/DDBJ whole genome shotgun (WGS) entry which is preliminary data.</text>
</comment>
<protein>
    <recommendedName>
        <fullName evidence="6">Diphthamide biosynthesis protein 4</fullName>
    </recommendedName>
</protein>
<dbReference type="AlphaFoldDB" id="A0AB34KXD5"/>
<dbReference type="SUPFAM" id="SSF144217">
    <property type="entry name" value="CSL zinc finger"/>
    <property type="match status" value="1"/>
</dbReference>
<evidence type="ECO:0000256" key="1">
    <source>
        <dbReference type="ARBA" id="ARBA00003474"/>
    </source>
</evidence>
<comment type="subcellular location">
    <subcellularLocation>
        <location evidence="3">Cytoplasm</location>
    </subcellularLocation>
    <subcellularLocation>
        <location evidence="2">Nucleus</location>
    </subcellularLocation>
</comment>
<evidence type="ECO:0000256" key="11">
    <source>
        <dbReference type="ARBA" id="ARBA00023242"/>
    </source>
</evidence>
<dbReference type="Pfam" id="PF05207">
    <property type="entry name" value="Zn_ribbon_CSL"/>
    <property type="match status" value="1"/>
</dbReference>
<comment type="pathway">
    <text evidence="4">Protein modification; peptidyl-diphthamide biosynthesis.</text>
</comment>
<keyword evidence="9" id="KW-0862">Zinc</keyword>
<dbReference type="PROSITE" id="PS50076">
    <property type="entry name" value="DNAJ_2"/>
    <property type="match status" value="1"/>
</dbReference>
<evidence type="ECO:0000256" key="3">
    <source>
        <dbReference type="ARBA" id="ARBA00004496"/>
    </source>
</evidence>
<feature type="domain" description="J" evidence="12">
    <location>
        <begin position="14"/>
        <end position="84"/>
    </location>
</feature>
<sequence>MAADFQAPSGDHPDYYTILNLASRKQDPSLSPAEVKSAYKKALLQHHPDKSTSVVKPGFTVDSIALAYKILSSPSLKTEYDLGLQTLRSKDSDKVFHTGLDTVDLDDLAFNESKEIWTRGCRCGDDSGFIVTEAELESNAEDGELITGCRGCSLWLRVLFGVEEG</sequence>